<name>A0AAN9A4W2_HALRR</name>
<accession>A0AAN9A4W2</accession>
<comment type="caution">
    <text evidence="1">The sequence shown here is derived from an EMBL/GenBank/DDBJ whole genome shotgun (WGS) entry which is preliminary data.</text>
</comment>
<dbReference type="EMBL" id="JAXCGZ010015962">
    <property type="protein sequence ID" value="KAK7069682.1"/>
    <property type="molecule type" value="Genomic_DNA"/>
</dbReference>
<dbReference type="Proteomes" id="UP001381693">
    <property type="component" value="Unassembled WGS sequence"/>
</dbReference>
<organism evidence="1 2">
    <name type="scientific">Halocaridina rubra</name>
    <name type="common">Hawaiian red shrimp</name>
    <dbReference type="NCBI Taxonomy" id="373956"/>
    <lineage>
        <taxon>Eukaryota</taxon>
        <taxon>Metazoa</taxon>
        <taxon>Ecdysozoa</taxon>
        <taxon>Arthropoda</taxon>
        <taxon>Crustacea</taxon>
        <taxon>Multicrustacea</taxon>
        <taxon>Malacostraca</taxon>
        <taxon>Eumalacostraca</taxon>
        <taxon>Eucarida</taxon>
        <taxon>Decapoda</taxon>
        <taxon>Pleocyemata</taxon>
        <taxon>Caridea</taxon>
        <taxon>Atyoidea</taxon>
        <taxon>Atyidae</taxon>
        <taxon>Halocaridina</taxon>
    </lineage>
</organism>
<evidence type="ECO:0000313" key="1">
    <source>
        <dbReference type="EMBL" id="KAK7069682.1"/>
    </source>
</evidence>
<dbReference type="AlphaFoldDB" id="A0AAN9A4W2"/>
<reference evidence="1 2" key="1">
    <citation type="submission" date="2023-11" db="EMBL/GenBank/DDBJ databases">
        <title>Halocaridina rubra genome assembly.</title>
        <authorList>
            <person name="Smith C."/>
        </authorList>
    </citation>
    <scope>NUCLEOTIDE SEQUENCE [LARGE SCALE GENOMIC DNA]</scope>
    <source>
        <strain evidence="1">EP-1</strain>
        <tissue evidence="1">Whole</tissue>
    </source>
</reference>
<keyword evidence="2" id="KW-1185">Reference proteome</keyword>
<sequence>SSTVTPSECPSLISNCGAFRTNDLTNQSRVPYHLVTAATQPKQSARPWRSRNELDIMST</sequence>
<proteinExistence type="predicted"/>
<protein>
    <submittedName>
        <fullName evidence="1">Uncharacterized protein</fullName>
    </submittedName>
</protein>
<evidence type="ECO:0000313" key="2">
    <source>
        <dbReference type="Proteomes" id="UP001381693"/>
    </source>
</evidence>
<feature type="non-terminal residue" evidence="1">
    <location>
        <position position="1"/>
    </location>
</feature>
<gene>
    <name evidence="1" type="ORF">SK128_020966</name>
</gene>